<gene>
    <name evidence="3" type="ORF">DPM19_32205</name>
</gene>
<feature type="compositionally biased region" description="Basic and acidic residues" evidence="1">
    <location>
        <begin position="60"/>
        <end position="69"/>
    </location>
</feature>
<feature type="compositionally biased region" description="Basic and acidic residues" evidence="1">
    <location>
        <begin position="96"/>
        <end position="111"/>
    </location>
</feature>
<evidence type="ECO:0000313" key="3">
    <source>
        <dbReference type="EMBL" id="RAY11167.1"/>
    </source>
</evidence>
<reference evidence="3 4" key="1">
    <citation type="submission" date="2018-06" db="EMBL/GenBank/DDBJ databases">
        <title>Actinomadura craniellae sp. nov. isolated from marine sponge Craniella sp.</title>
        <authorList>
            <person name="Li L."/>
            <person name="Xu Q.H."/>
            <person name="Lin H.W."/>
            <person name="Lu Y.H."/>
        </authorList>
    </citation>
    <scope>NUCLEOTIDE SEQUENCE [LARGE SCALE GENOMIC DNA]</scope>
    <source>
        <strain evidence="3 4">LHW63021</strain>
    </source>
</reference>
<evidence type="ECO:0000259" key="2">
    <source>
        <dbReference type="Pfam" id="PF18970"/>
    </source>
</evidence>
<feature type="region of interest" description="Disordered" evidence="1">
    <location>
        <begin position="1"/>
        <end position="135"/>
    </location>
</feature>
<protein>
    <recommendedName>
        <fullName evidence="2">DUF5709 domain-containing protein</fullName>
    </recommendedName>
</protein>
<proteinExistence type="predicted"/>
<evidence type="ECO:0000313" key="4">
    <source>
        <dbReference type="Proteomes" id="UP000251891"/>
    </source>
</evidence>
<dbReference type="AlphaFoldDB" id="A0A365GWG3"/>
<accession>A0A365GWG3</accession>
<dbReference type="Pfam" id="PF18970">
    <property type="entry name" value="DUF5709"/>
    <property type="match status" value="1"/>
</dbReference>
<dbReference type="Proteomes" id="UP000251891">
    <property type="component" value="Unassembled WGS sequence"/>
</dbReference>
<sequence>MTERDPRSRLEDEGVPDLQDGTPEQAWAEDPQEMPLPGDEPVAVDEYGTTAEEQLAGEPLDLRLAREQPEPTVSDDDPELAWPRWQDEGEAAGRLVAEDEGAHPDREKDAVANDVGADGGGYTAEEEAVRIERPE</sequence>
<feature type="domain" description="DUF5709" evidence="2">
    <location>
        <begin position="87"/>
        <end position="131"/>
    </location>
</feature>
<dbReference type="EMBL" id="QLYX01000021">
    <property type="protein sequence ID" value="RAY11167.1"/>
    <property type="molecule type" value="Genomic_DNA"/>
</dbReference>
<comment type="caution">
    <text evidence="3">The sequence shown here is derived from an EMBL/GenBank/DDBJ whole genome shotgun (WGS) entry which is preliminary data.</text>
</comment>
<dbReference type="InterPro" id="IPR043763">
    <property type="entry name" value="DUF5709"/>
</dbReference>
<evidence type="ECO:0000256" key="1">
    <source>
        <dbReference type="SAM" id="MobiDB-lite"/>
    </source>
</evidence>
<organism evidence="3 4">
    <name type="scientific">Actinomadura craniellae</name>
    <dbReference type="NCBI Taxonomy" id="2231787"/>
    <lineage>
        <taxon>Bacteria</taxon>
        <taxon>Bacillati</taxon>
        <taxon>Actinomycetota</taxon>
        <taxon>Actinomycetes</taxon>
        <taxon>Streptosporangiales</taxon>
        <taxon>Thermomonosporaceae</taxon>
        <taxon>Actinomadura</taxon>
    </lineage>
</organism>
<feature type="compositionally biased region" description="Basic and acidic residues" evidence="1">
    <location>
        <begin position="1"/>
        <end position="12"/>
    </location>
</feature>
<dbReference type="OrthoDB" id="3478723at2"/>
<name>A0A365GWG3_9ACTN</name>
<dbReference type="RefSeq" id="WP_111871866.1">
    <property type="nucleotide sequence ID" value="NZ_QLYX01000021.1"/>
</dbReference>
<keyword evidence="4" id="KW-1185">Reference proteome</keyword>